<evidence type="ECO:0000313" key="7">
    <source>
        <dbReference type="Proteomes" id="UP001055712"/>
    </source>
</evidence>
<evidence type="ECO:0000256" key="1">
    <source>
        <dbReference type="ARBA" id="ARBA00022723"/>
    </source>
</evidence>
<keyword evidence="3" id="KW-0862">Zinc</keyword>
<protein>
    <recommendedName>
        <fullName evidence="8">RING-type domain-containing protein</fullName>
    </recommendedName>
</protein>
<feature type="compositionally biased region" description="Pro residues" evidence="5">
    <location>
        <begin position="130"/>
        <end position="148"/>
    </location>
</feature>
<evidence type="ECO:0008006" key="8">
    <source>
        <dbReference type="Google" id="ProtNLM"/>
    </source>
</evidence>
<accession>A0A9D4TN50</accession>
<dbReference type="PANTHER" id="PTHR13480:SF0">
    <property type="entry name" value="E3 UBIQUITIN-PROTEIN LIGASE HAKAI"/>
    <property type="match status" value="1"/>
</dbReference>
<keyword evidence="7" id="KW-1185">Reference proteome</keyword>
<proteinExistence type="inferred from homology"/>
<dbReference type="GO" id="GO:0008270">
    <property type="term" value="F:zinc ion binding"/>
    <property type="evidence" value="ECO:0007669"/>
    <property type="project" value="UniProtKB-KW"/>
</dbReference>
<dbReference type="PROSITE" id="PS00518">
    <property type="entry name" value="ZF_RING_1"/>
    <property type="match status" value="1"/>
</dbReference>
<feature type="region of interest" description="Disordered" evidence="5">
    <location>
        <begin position="121"/>
        <end position="180"/>
    </location>
</feature>
<comment type="similarity">
    <text evidence="4">Belongs to the Hakai family.</text>
</comment>
<dbReference type="Gene3D" id="3.30.40.10">
    <property type="entry name" value="Zinc/RING finger domain, C3HC4 (zinc finger)"/>
    <property type="match status" value="1"/>
</dbReference>
<dbReference type="EMBL" id="SIDB01000007">
    <property type="protein sequence ID" value="KAI3430217.1"/>
    <property type="molecule type" value="Genomic_DNA"/>
</dbReference>
<keyword evidence="1" id="KW-0479">Metal-binding</keyword>
<organism evidence="6 7">
    <name type="scientific">Chlorella vulgaris</name>
    <name type="common">Green alga</name>
    <dbReference type="NCBI Taxonomy" id="3077"/>
    <lineage>
        <taxon>Eukaryota</taxon>
        <taxon>Viridiplantae</taxon>
        <taxon>Chlorophyta</taxon>
        <taxon>core chlorophytes</taxon>
        <taxon>Trebouxiophyceae</taxon>
        <taxon>Chlorellales</taxon>
        <taxon>Chlorellaceae</taxon>
        <taxon>Chlorella clade</taxon>
        <taxon>Chlorella</taxon>
    </lineage>
</organism>
<dbReference type="GO" id="GO:0061630">
    <property type="term" value="F:ubiquitin protein ligase activity"/>
    <property type="evidence" value="ECO:0007669"/>
    <property type="project" value="InterPro"/>
</dbReference>
<dbReference type="PANTHER" id="PTHR13480">
    <property type="entry name" value="E3 UBIQUITIN-PROTEIN LIGASE HAKAI-RELATED"/>
    <property type="match status" value="1"/>
</dbReference>
<dbReference type="GO" id="GO:0030155">
    <property type="term" value="P:regulation of cell adhesion"/>
    <property type="evidence" value="ECO:0007669"/>
    <property type="project" value="TreeGrafter"/>
</dbReference>
<reference evidence="6" key="1">
    <citation type="journal article" date="2019" name="Plant J.">
        <title>Chlorella vulgaris genome assembly and annotation reveals the molecular basis for metabolic acclimation to high light conditions.</title>
        <authorList>
            <person name="Cecchin M."/>
            <person name="Marcolungo L."/>
            <person name="Rossato M."/>
            <person name="Girolomoni L."/>
            <person name="Cosentino E."/>
            <person name="Cuine S."/>
            <person name="Li-Beisson Y."/>
            <person name="Delledonne M."/>
            <person name="Ballottari M."/>
        </authorList>
    </citation>
    <scope>NUCLEOTIDE SEQUENCE</scope>
    <source>
        <strain evidence="6">211/11P</strain>
    </source>
</reference>
<comment type="caution">
    <text evidence="6">The sequence shown here is derived from an EMBL/GenBank/DDBJ whole genome shotgun (WGS) entry which is preliminary data.</text>
</comment>
<evidence type="ECO:0000256" key="5">
    <source>
        <dbReference type="SAM" id="MobiDB-lite"/>
    </source>
</evidence>
<reference evidence="6" key="2">
    <citation type="submission" date="2020-11" db="EMBL/GenBank/DDBJ databases">
        <authorList>
            <person name="Cecchin M."/>
            <person name="Marcolungo L."/>
            <person name="Rossato M."/>
            <person name="Girolomoni L."/>
            <person name="Cosentino E."/>
            <person name="Cuine S."/>
            <person name="Li-Beisson Y."/>
            <person name="Delledonne M."/>
            <person name="Ballottari M."/>
        </authorList>
    </citation>
    <scope>NUCLEOTIDE SEQUENCE</scope>
    <source>
        <strain evidence="6">211/11P</strain>
        <tissue evidence="6">Whole cell</tissue>
    </source>
</reference>
<dbReference type="GO" id="GO:0016567">
    <property type="term" value="P:protein ubiquitination"/>
    <property type="evidence" value="ECO:0007669"/>
    <property type="project" value="InterPro"/>
</dbReference>
<name>A0A9D4TN50_CHLVU</name>
<evidence type="ECO:0000313" key="6">
    <source>
        <dbReference type="EMBL" id="KAI3430217.1"/>
    </source>
</evidence>
<dbReference type="InterPro" id="IPR040383">
    <property type="entry name" value="HAKAI/CBLL2"/>
</dbReference>
<keyword evidence="2" id="KW-0863">Zinc-finger</keyword>
<dbReference type="OrthoDB" id="547746at2759"/>
<dbReference type="Proteomes" id="UP001055712">
    <property type="component" value="Unassembled WGS sequence"/>
</dbReference>
<dbReference type="InterPro" id="IPR017907">
    <property type="entry name" value="Znf_RING_CS"/>
</dbReference>
<gene>
    <name evidence="6" type="ORF">D9Q98_004815</name>
</gene>
<dbReference type="InterPro" id="IPR013083">
    <property type="entry name" value="Znf_RING/FYVE/PHD"/>
</dbReference>
<dbReference type="AlphaFoldDB" id="A0A9D4TN50"/>
<evidence type="ECO:0000256" key="2">
    <source>
        <dbReference type="ARBA" id="ARBA00022771"/>
    </source>
</evidence>
<feature type="compositionally biased region" description="Low complexity" evidence="5">
    <location>
        <begin position="157"/>
        <end position="180"/>
    </location>
</feature>
<sequence>MSHEAQRFKGQIEPRHRGRKTHICASCDFPIAVYGRCAPCLHAYCLTCATSMTQCIICHARITKLERIPKDAGVFISPLTLQSFRTQADLASHAQKLGAQLMQLMGGGTGGMPSMPQLAVMQAGQQQGWKPPPPPLPAGGFGRPPPQHMPRYQHGVAARPQQVHPQAQQAPWPRQAGVPS</sequence>
<evidence type="ECO:0000256" key="3">
    <source>
        <dbReference type="ARBA" id="ARBA00022833"/>
    </source>
</evidence>
<evidence type="ECO:0000256" key="4">
    <source>
        <dbReference type="ARBA" id="ARBA00038499"/>
    </source>
</evidence>